<protein>
    <submittedName>
        <fullName evidence="1">FAD/NAD-P-binding domain-containing protein</fullName>
    </submittedName>
</protein>
<organism evidence="1 2">
    <name type="scientific">Vararia minispora EC-137</name>
    <dbReference type="NCBI Taxonomy" id="1314806"/>
    <lineage>
        <taxon>Eukaryota</taxon>
        <taxon>Fungi</taxon>
        <taxon>Dikarya</taxon>
        <taxon>Basidiomycota</taxon>
        <taxon>Agaricomycotina</taxon>
        <taxon>Agaricomycetes</taxon>
        <taxon>Russulales</taxon>
        <taxon>Lachnocladiaceae</taxon>
        <taxon>Vararia</taxon>
    </lineage>
</organism>
<comment type="caution">
    <text evidence="1">The sequence shown here is derived from an EMBL/GenBank/DDBJ whole genome shotgun (WGS) entry which is preliminary data.</text>
</comment>
<sequence length="611" mass="68726">MAAIFPTNITLPTLDCLGVRLPASVDVQAIGRSWFSVFSVALANQDAGALVVLFVDDSYWRDMLSLTWDYRTFHTAADIKTFLSDQLSIMKPTSLLLNQSSLVLERPYDDLAWVQGFFSFESSIGPASGIFRLVPTRDGAWKAHTVFTLLEGLKGVNEFTGPRRDPEPNHGLWIEKRRREVECEDEAPRAIIVGGGQSGLEIAARLKYLGVKSLVIERQDRVGNQWRGRYEALCLHDPVWYDHMPYIPFPTTWPTFTPAVKLADWMENYAHSLELNVWTSSEVTSVEQDGETKIWTVYITRQLKDGSIANRVFKVRHVVFAVGWSGGSPRIPKYPGQDDVFKGQVLHSSQHKSARDHIGKKVVVVGACTSSHDICADYYLHGIDVTMYQRSETYIMSTKNGLRILLDDLYSEHAPPTDVADRIFASFPNHQMHLIHKRKTQEIAEADKETLEGLEKRGFRLGWGHDGSGFLMLAWTKSGGYYLDVGTSKLIADGKIKLKNDSPIERFDENGLMFENGTRLDCDVVIFATGYTNVKDPMTRIAGPDIVKKVKQIWGLNKEGEINGAWRDTGMPGLYVMMGNLALCRFNSKLLALQIRAIEDGTFGERYSAKE</sequence>
<gene>
    <name evidence="1" type="ORF">K488DRAFT_49894</name>
</gene>
<dbReference type="Proteomes" id="UP000814128">
    <property type="component" value="Unassembled WGS sequence"/>
</dbReference>
<proteinExistence type="predicted"/>
<reference evidence="1" key="2">
    <citation type="journal article" date="2022" name="New Phytol.">
        <title>Evolutionary transition to the ectomycorrhizal habit in the genomes of a hyperdiverse lineage of mushroom-forming fungi.</title>
        <authorList>
            <person name="Looney B."/>
            <person name="Miyauchi S."/>
            <person name="Morin E."/>
            <person name="Drula E."/>
            <person name="Courty P.E."/>
            <person name="Kohler A."/>
            <person name="Kuo A."/>
            <person name="LaButti K."/>
            <person name="Pangilinan J."/>
            <person name="Lipzen A."/>
            <person name="Riley R."/>
            <person name="Andreopoulos W."/>
            <person name="He G."/>
            <person name="Johnson J."/>
            <person name="Nolan M."/>
            <person name="Tritt A."/>
            <person name="Barry K.W."/>
            <person name="Grigoriev I.V."/>
            <person name="Nagy L.G."/>
            <person name="Hibbett D."/>
            <person name="Henrissat B."/>
            <person name="Matheny P.B."/>
            <person name="Labbe J."/>
            <person name="Martin F.M."/>
        </authorList>
    </citation>
    <scope>NUCLEOTIDE SEQUENCE</scope>
    <source>
        <strain evidence="1">EC-137</strain>
    </source>
</reference>
<accession>A0ACB8QKR7</accession>
<dbReference type="EMBL" id="MU273546">
    <property type="protein sequence ID" value="KAI0032426.1"/>
    <property type="molecule type" value="Genomic_DNA"/>
</dbReference>
<name>A0ACB8QKR7_9AGAM</name>
<keyword evidence="2" id="KW-1185">Reference proteome</keyword>
<evidence type="ECO:0000313" key="2">
    <source>
        <dbReference type="Proteomes" id="UP000814128"/>
    </source>
</evidence>
<evidence type="ECO:0000313" key="1">
    <source>
        <dbReference type="EMBL" id="KAI0032426.1"/>
    </source>
</evidence>
<reference evidence="1" key="1">
    <citation type="submission" date="2021-02" db="EMBL/GenBank/DDBJ databases">
        <authorList>
            <consortium name="DOE Joint Genome Institute"/>
            <person name="Ahrendt S."/>
            <person name="Looney B.P."/>
            <person name="Miyauchi S."/>
            <person name="Morin E."/>
            <person name="Drula E."/>
            <person name="Courty P.E."/>
            <person name="Chicoki N."/>
            <person name="Fauchery L."/>
            <person name="Kohler A."/>
            <person name="Kuo A."/>
            <person name="Labutti K."/>
            <person name="Pangilinan J."/>
            <person name="Lipzen A."/>
            <person name="Riley R."/>
            <person name="Andreopoulos W."/>
            <person name="He G."/>
            <person name="Johnson J."/>
            <person name="Barry K.W."/>
            <person name="Grigoriev I.V."/>
            <person name="Nagy L."/>
            <person name="Hibbett D."/>
            <person name="Henrissat B."/>
            <person name="Matheny P.B."/>
            <person name="Labbe J."/>
            <person name="Martin F."/>
        </authorList>
    </citation>
    <scope>NUCLEOTIDE SEQUENCE</scope>
    <source>
        <strain evidence="1">EC-137</strain>
    </source>
</reference>